<evidence type="ECO:0000256" key="1">
    <source>
        <dbReference type="SAM" id="MobiDB-lite"/>
    </source>
</evidence>
<comment type="caution">
    <text evidence="3">The sequence shown here is derived from an EMBL/GenBank/DDBJ whole genome shotgun (WGS) entry which is preliminary data.</text>
</comment>
<name>A0ABU4H547_9MICO</name>
<feature type="region of interest" description="Disordered" evidence="1">
    <location>
        <begin position="45"/>
        <end position="72"/>
    </location>
</feature>
<dbReference type="RefSeq" id="WP_318354950.1">
    <property type="nucleotide sequence ID" value="NZ_JAWQEV010000008.1"/>
</dbReference>
<organism evidence="3 4">
    <name type="scientific">Microbacterium arthrosphaerae</name>
    <dbReference type="NCBI Taxonomy" id="792652"/>
    <lineage>
        <taxon>Bacteria</taxon>
        <taxon>Bacillati</taxon>
        <taxon>Actinomycetota</taxon>
        <taxon>Actinomycetes</taxon>
        <taxon>Micrococcales</taxon>
        <taxon>Microbacteriaceae</taxon>
        <taxon>Microbacterium</taxon>
    </lineage>
</organism>
<gene>
    <name evidence="3" type="ORF">R8Z58_16885</name>
</gene>
<accession>A0ABU4H547</accession>
<feature type="signal peptide" evidence="2">
    <location>
        <begin position="1"/>
        <end position="41"/>
    </location>
</feature>
<keyword evidence="4" id="KW-1185">Reference proteome</keyword>
<dbReference type="Proteomes" id="UP001283109">
    <property type="component" value="Unassembled WGS sequence"/>
</dbReference>
<dbReference type="EMBL" id="JAWQEV010000008">
    <property type="protein sequence ID" value="MDW4574456.1"/>
    <property type="molecule type" value="Genomic_DNA"/>
</dbReference>
<proteinExistence type="predicted"/>
<keyword evidence="2" id="KW-0732">Signal</keyword>
<protein>
    <submittedName>
        <fullName evidence="3">Uncharacterized protein</fullName>
    </submittedName>
</protein>
<feature type="compositionally biased region" description="Low complexity" evidence="1">
    <location>
        <begin position="45"/>
        <end position="56"/>
    </location>
</feature>
<sequence>MSTHGTAVPLPRLTGPRSPFALGLAAAVLAGAFALSACAPAAQPAGEPATAAEPSADAGEGGAAGTQPAGEEESVLVAESEAVLAWQDRWYDNFCSSAVVAMGDENCIGIAMEGVALAQEAPARIDADVPAGDLGEQLRTAATEAASAGDAFVAASCETMSSECVAEADDLTDAMRMYGDVVAEVVAAS</sequence>
<reference evidence="3 4" key="1">
    <citation type="submission" date="2023-11" db="EMBL/GenBank/DDBJ databases">
        <title>Draft genome sequence of Microbacterium arthrosphaerae JCM 30492.</title>
        <authorList>
            <person name="Zhang G."/>
            <person name="Ding Y."/>
        </authorList>
    </citation>
    <scope>NUCLEOTIDE SEQUENCE [LARGE SCALE GENOMIC DNA]</scope>
    <source>
        <strain evidence="3 4">JCM 30492</strain>
    </source>
</reference>
<feature type="chain" id="PRO_5046236404" evidence="2">
    <location>
        <begin position="42"/>
        <end position="189"/>
    </location>
</feature>
<evidence type="ECO:0000256" key="2">
    <source>
        <dbReference type="SAM" id="SignalP"/>
    </source>
</evidence>
<evidence type="ECO:0000313" key="4">
    <source>
        <dbReference type="Proteomes" id="UP001283109"/>
    </source>
</evidence>
<evidence type="ECO:0000313" key="3">
    <source>
        <dbReference type="EMBL" id="MDW4574456.1"/>
    </source>
</evidence>